<sequence>MSTNETDTVPKWGLYQTTKSDDGMTCAFGRVTGDGPHIGAIYPIDLQTNSLYDERLPPPEVNQQRREKLIPARYIIDAHGQFFYIVPFAVALTCATAATDSGAGKVVDKRSILGQFFPKLAHLSARADGHEEFGAHGGVQEGGKNEHGHATTQGLGHYESNQEDYHSWKPLQGFGHYGDVESDGKNGGDEGGHHGFGDAHGFDGHQSFGGHQELAGHEGFGGHGDL</sequence>
<organism evidence="2 3">
    <name type="scientific">Anopheles culicifacies</name>
    <dbReference type="NCBI Taxonomy" id="139723"/>
    <lineage>
        <taxon>Eukaryota</taxon>
        <taxon>Metazoa</taxon>
        <taxon>Ecdysozoa</taxon>
        <taxon>Arthropoda</taxon>
        <taxon>Hexapoda</taxon>
        <taxon>Insecta</taxon>
        <taxon>Pterygota</taxon>
        <taxon>Neoptera</taxon>
        <taxon>Endopterygota</taxon>
        <taxon>Diptera</taxon>
        <taxon>Nematocera</taxon>
        <taxon>Culicoidea</taxon>
        <taxon>Culicidae</taxon>
        <taxon>Anophelinae</taxon>
        <taxon>Anopheles</taxon>
        <taxon>culicifacies species complex</taxon>
    </lineage>
</organism>
<dbReference type="Proteomes" id="UP000075883">
    <property type="component" value="Unassembled WGS sequence"/>
</dbReference>
<dbReference type="STRING" id="139723.A0A182M0N1"/>
<evidence type="ECO:0000313" key="2">
    <source>
        <dbReference type="EnsemblMetazoa" id="ACUA006575-PA"/>
    </source>
</evidence>
<dbReference type="EnsemblMetazoa" id="ACUA006575-RA">
    <property type="protein sequence ID" value="ACUA006575-PA"/>
    <property type="gene ID" value="ACUA006575"/>
</dbReference>
<reference evidence="3" key="1">
    <citation type="submission" date="2013-09" db="EMBL/GenBank/DDBJ databases">
        <title>The Genome Sequence of Anopheles culicifacies species A.</title>
        <authorList>
            <consortium name="The Broad Institute Genomics Platform"/>
            <person name="Neafsey D.E."/>
            <person name="Besansky N."/>
            <person name="Howell P."/>
            <person name="Walton C."/>
            <person name="Young S.K."/>
            <person name="Zeng Q."/>
            <person name="Gargeya S."/>
            <person name="Fitzgerald M."/>
            <person name="Haas B."/>
            <person name="Abouelleil A."/>
            <person name="Allen A.W."/>
            <person name="Alvarado L."/>
            <person name="Arachchi H.M."/>
            <person name="Berlin A.M."/>
            <person name="Chapman S.B."/>
            <person name="Gainer-Dewar J."/>
            <person name="Goldberg J."/>
            <person name="Griggs A."/>
            <person name="Gujja S."/>
            <person name="Hansen M."/>
            <person name="Howarth C."/>
            <person name="Imamovic A."/>
            <person name="Ireland A."/>
            <person name="Larimer J."/>
            <person name="McCowan C."/>
            <person name="Murphy C."/>
            <person name="Pearson M."/>
            <person name="Poon T.W."/>
            <person name="Priest M."/>
            <person name="Roberts A."/>
            <person name="Saif S."/>
            <person name="Shea T."/>
            <person name="Sisk P."/>
            <person name="Sykes S."/>
            <person name="Wortman J."/>
            <person name="Nusbaum C."/>
            <person name="Birren B."/>
        </authorList>
    </citation>
    <scope>NUCLEOTIDE SEQUENCE [LARGE SCALE GENOMIC DNA]</scope>
    <source>
        <strain evidence="3">A-37</strain>
    </source>
</reference>
<proteinExistence type="predicted"/>
<reference evidence="2" key="2">
    <citation type="submission" date="2020-05" db="UniProtKB">
        <authorList>
            <consortium name="EnsemblMetazoa"/>
        </authorList>
    </citation>
    <scope>IDENTIFICATION</scope>
    <source>
        <strain evidence="2">A-37</strain>
    </source>
</reference>
<accession>A0A182M0N1</accession>
<dbReference type="AlphaFoldDB" id="A0A182M0N1"/>
<dbReference type="EMBL" id="AXCM01019204">
    <property type="status" value="NOT_ANNOTATED_CDS"/>
    <property type="molecule type" value="Genomic_DNA"/>
</dbReference>
<dbReference type="EMBL" id="AXCM01019205">
    <property type="status" value="NOT_ANNOTATED_CDS"/>
    <property type="molecule type" value="Genomic_DNA"/>
</dbReference>
<evidence type="ECO:0000313" key="3">
    <source>
        <dbReference type="Proteomes" id="UP000075883"/>
    </source>
</evidence>
<name>A0A182M0N1_9DIPT</name>
<feature type="region of interest" description="Disordered" evidence="1">
    <location>
        <begin position="180"/>
        <end position="203"/>
    </location>
</feature>
<keyword evidence="3" id="KW-1185">Reference proteome</keyword>
<protein>
    <submittedName>
        <fullName evidence="2">Uncharacterized protein</fullName>
    </submittedName>
</protein>
<evidence type="ECO:0000256" key="1">
    <source>
        <dbReference type="SAM" id="MobiDB-lite"/>
    </source>
</evidence>
<dbReference type="VEuPathDB" id="VectorBase:ACUA006575"/>